<dbReference type="SMART" id="SM01177">
    <property type="entry name" value="DUF4210"/>
    <property type="match status" value="1"/>
</dbReference>
<feature type="region of interest" description="Disordered" evidence="1">
    <location>
        <begin position="507"/>
        <end position="538"/>
    </location>
</feature>
<feature type="region of interest" description="Disordered" evidence="1">
    <location>
        <begin position="434"/>
        <end position="456"/>
    </location>
</feature>
<comment type="caution">
    <text evidence="3">The sequence shown here is derived from an EMBL/GenBank/DDBJ whole genome shotgun (WGS) entry which is preliminary data.</text>
</comment>
<dbReference type="Proteomes" id="UP000275267">
    <property type="component" value="Unassembled WGS sequence"/>
</dbReference>
<evidence type="ECO:0000259" key="2">
    <source>
        <dbReference type="SMART" id="SM01177"/>
    </source>
</evidence>
<proteinExistence type="predicted"/>
<keyword evidence="4" id="KW-1185">Reference proteome</keyword>
<dbReference type="Pfam" id="PF13889">
    <property type="entry name" value="Chromosome_seg"/>
    <property type="match status" value="1"/>
</dbReference>
<dbReference type="InterPro" id="IPR051506">
    <property type="entry name" value="ATOS_Transcription_Regulators"/>
</dbReference>
<dbReference type="AlphaFoldDB" id="A0A3L6RJI0"/>
<name>A0A3L6RJI0_PANMI</name>
<feature type="domain" description="Atos-like conserved" evidence="2">
    <location>
        <begin position="364"/>
        <end position="423"/>
    </location>
</feature>
<dbReference type="PANTHER" id="PTHR13199">
    <property type="entry name" value="GH03947P"/>
    <property type="match status" value="1"/>
</dbReference>
<gene>
    <name evidence="3" type="ORF">C2845_PM13G23910</name>
</gene>
<evidence type="ECO:0000256" key="1">
    <source>
        <dbReference type="SAM" id="MobiDB-lite"/>
    </source>
</evidence>
<protein>
    <recommendedName>
        <fullName evidence="2">Atos-like conserved domain-containing protein</fullName>
    </recommendedName>
</protein>
<dbReference type="EMBL" id="PQIB02000008">
    <property type="protein sequence ID" value="RLN04212.1"/>
    <property type="molecule type" value="Genomic_DNA"/>
</dbReference>
<feature type="compositionally biased region" description="Basic and acidic residues" evidence="1">
    <location>
        <begin position="567"/>
        <end position="582"/>
    </location>
</feature>
<dbReference type="PANTHER" id="PTHR13199:SF11">
    <property type="entry name" value="PROTEIN ATOSSA"/>
    <property type="match status" value="1"/>
</dbReference>
<organism evidence="3 4">
    <name type="scientific">Panicum miliaceum</name>
    <name type="common">Proso millet</name>
    <name type="synonym">Broomcorn millet</name>
    <dbReference type="NCBI Taxonomy" id="4540"/>
    <lineage>
        <taxon>Eukaryota</taxon>
        <taxon>Viridiplantae</taxon>
        <taxon>Streptophyta</taxon>
        <taxon>Embryophyta</taxon>
        <taxon>Tracheophyta</taxon>
        <taxon>Spermatophyta</taxon>
        <taxon>Magnoliopsida</taxon>
        <taxon>Liliopsida</taxon>
        <taxon>Poales</taxon>
        <taxon>Poaceae</taxon>
        <taxon>PACMAD clade</taxon>
        <taxon>Panicoideae</taxon>
        <taxon>Panicodae</taxon>
        <taxon>Paniceae</taxon>
        <taxon>Panicinae</taxon>
        <taxon>Panicum</taxon>
        <taxon>Panicum sect. Panicum</taxon>
    </lineage>
</organism>
<evidence type="ECO:0000313" key="3">
    <source>
        <dbReference type="EMBL" id="RLN04212.1"/>
    </source>
</evidence>
<feature type="region of interest" description="Disordered" evidence="1">
    <location>
        <begin position="558"/>
        <end position="598"/>
    </location>
</feature>
<feature type="compositionally biased region" description="Polar residues" evidence="1">
    <location>
        <begin position="434"/>
        <end position="451"/>
    </location>
</feature>
<evidence type="ECO:0000313" key="4">
    <source>
        <dbReference type="Proteomes" id="UP000275267"/>
    </source>
</evidence>
<sequence length="723" mass="79383">MGLPQLSSVKDDVPTAPHTSFSCPPHCGGVGACDLDGLAGSSSSRVFSYPLIGDFNRKTALDAPNESNGYSKDGHMFDEPTDLHGPKVDSRDANSRLCPKLVPSVHMPARRVVGFESSCIGASDGTETDTVNSSLVDSNYHLPFDQHELQARKRLLSPLKNVLPKQFHGDMLNISSGDSRFRHSDSAGKLYSSGFQDNKKANTRCLNSFETQDTPTSRCSNWSPEWDVTRSNSNSFTDGPLLGSKDSISYYDHLAASAKLAHSPLSLSPLSPKYMNKIKVTGSQRSIMRDLENDFLDLKETGGSDGTRMQEISEETNFLHDELDVMTPKWSSLRRYRNWGPEFSPTSPRIGYGRSSGLLVRRSLVGSFEESLLSGRYSYGKDNQTIDGFLAVLNITGGSFFPTTQKLPFSVTSIDEDSSLLYYSSIDLAGRLPANNSKSPKLQRSYSNNDSRSAKSRLRIPVKGRIQLVVSNPEKTPLHTFFCNYDLSDMPSGTKTFMRQKVTLSPSVLPSNPAEEGNRACDVNVGPKSSQSVSCGSEPRERGTLCCECCSCGQNCKSNDESEEGDLNVRCRSSEGDSKESTKSSSPGNKKDNSDSDDCCCQVDKVGLGGKKPCCSSSKINDSSGGGVLRYALHLRFLCSSSKKSSKSMLRCKSDPSSAPYNSNTVAEEERRFYLYNDLRVVFPQRHSDSDEGKILTRQVSSLLQLRVEHDFPADPKYFDISN</sequence>
<dbReference type="InterPro" id="IPR025261">
    <property type="entry name" value="Atos-like_cons_dom"/>
</dbReference>
<dbReference type="OrthoDB" id="8625101at2759"/>
<dbReference type="InterPro" id="IPR033473">
    <property type="entry name" value="Atos-like_C"/>
</dbReference>
<dbReference type="STRING" id="4540.A0A3L6RJI0"/>
<reference evidence="4" key="1">
    <citation type="journal article" date="2019" name="Nat. Commun.">
        <title>The genome of broomcorn millet.</title>
        <authorList>
            <person name="Zou C."/>
            <person name="Miki D."/>
            <person name="Li D."/>
            <person name="Tang Q."/>
            <person name="Xiao L."/>
            <person name="Rajput S."/>
            <person name="Deng P."/>
            <person name="Jia W."/>
            <person name="Huang R."/>
            <person name="Zhang M."/>
            <person name="Sun Y."/>
            <person name="Hu J."/>
            <person name="Fu X."/>
            <person name="Schnable P.S."/>
            <person name="Li F."/>
            <person name="Zhang H."/>
            <person name="Feng B."/>
            <person name="Zhu X."/>
            <person name="Liu R."/>
            <person name="Schnable J.C."/>
            <person name="Zhu J.-K."/>
            <person name="Zhang H."/>
        </authorList>
    </citation>
    <scope>NUCLEOTIDE SEQUENCE [LARGE SCALE GENOMIC DNA]</scope>
</reference>
<accession>A0A3L6RJI0</accession>